<dbReference type="PANTHER" id="PTHR21180">
    <property type="entry name" value="ENDONUCLEASE/EXONUCLEASE/PHOSPHATASE FAMILY DOMAIN-CONTAINING PROTEIN 1"/>
    <property type="match status" value="1"/>
</dbReference>
<protein>
    <submittedName>
        <fullName evidence="1">Competence protein</fullName>
    </submittedName>
</protein>
<dbReference type="GO" id="GO:0015628">
    <property type="term" value="P:protein secretion by the type II secretion system"/>
    <property type="evidence" value="ECO:0007669"/>
    <property type="project" value="TreeGrafter"/>
</dbReference>
<dbReference type="InterPro" id="IPR010994">
    <property type="entry name" value="RuvA_2-like"/>
</dbReference>
<reference evidence="1" key="1">
    <citation type="submission" date="2022-12" db="EMBL/GenBank/DDBJ databases">
        <title>Reference genome sequencing for broad-spectrum identification of bacterial and archaeal isolates by mass spectrometry.</title>
        <authorList>
            <person name="Sekiguchi Y."/>
            <person name="Tourlousse D.M."/>
        </authorList>
    </citation>
    <scope>NUCLEOTIDE SEQUENCE</scope>
    <source>
        <strain evidence="1">10succ1</strain>
    </source>
</reference>
<dbReference type="EMBL" id="BSDY01000008">
    <property type="protein sequence ID" value="GLI56500.1"/>
    <property type="molecule type" value="Genomic_DNA"/>
</dbReference>
<dbReference type="GO" id="GO:0015627">
    <property type="term" value="C:type II protein secretion system complex"/>
    <property type="evidence" value="ECO:0007669"/>
    <property type="project" value="TreeGrafter"/>
</dbReference>
<gene>
    <name evidence="1" type="ORF">PM10SUCC1_20140</name>
</gene>
<proteinExistence type="predicted"/>
<evidence type="ECO:0000313" key="1">
    <source>
        <dbReference type="EMBL" id="GLI56500.1"/>
    </source>
</evidence>
<dbReference type="AlphaFoldDB" id="A0A9W6GLT4"/>
<dbReference type="Proteomes" id="UP001144471">
    <property type="component" value="Unassembled WGS sequence"/>
</dbReference>
<comment type="caution">
    <text evidence="1">The sequence shown here is derived from an EMBL/GenBank/DDBJ whole genome shotgun (WGS) entry which is preliminary data.</text>
</comment>
<dbReference type="InterPro" id="IPR051675">
    <property type="entry name" value="Endo/Exo/Phosphatase_dom_1"/>
</dbReference>
<dbReference type="Pfam" id="PF12836">
    <property type="entry name" value="HHH_3"/>
    <property type="match status" value="1"/>
</dbReference>
<evidence type="ECO:0000313" key="2">
    <source>
        <dbReference type="Proteomes" id="UP001144471"/>
    </source>
</evidence>
<sequence>MSENKKFVLVLTIILVIFGGERVWRSFRRRTEIPEKNYVVVMERHTYEDRKALLDINRATLEEMLAHKVSMSYGRKIVEYREITGGFEELQELTRISGIGKKTYDKLKGKFVVKTPPAERKININEAEDIELLYTGFTKKEIGKVREHQKAEGKIFDNVVLMDILGGERYEKLGRKIEY</sequence>
<accession>A0A9W6GLT4</accession>
<dbReference type="SUPFAM" id="SSF47781">
    <property type="entry name" value="RuvA domain 2-like"/>
    <property type="match status" value="1"/>
</dbReference>
<dbReference type="PANTHER" id="PTHR21180:SF32">
    <property type="entry name" value="ENDONUCLEASE_EXONUCLEASE_PHOSPHATASE FAMILY DOMAIN-CONTAINING PROTEIN 1"/>
    <property type="match status" value="1"/>
</dbReference>
<dbReference type="Gene3D" id="1.10.150.280">
    <property type="entry name" value="AF1531-like domain"/>
    <property type="match status" value="1"/>
</dbReference>
<keyword evidence="2" id="KW-1185">Reference proteome</keyword>
<organism evidence="1 2">
    <name type="scientific">Propionigenium maris DSM 9537</name>
    <dbReference type="NCBI Taxonomy" id="1123000"/>
    <lineage>
        <taxon>Bacteria</taxon>
        <taxon>Fusobacteriati</taxon>
        <taxon>Fusobacteriota</taxon>
        <taxon>Fusobacteriia</taxon>
        <taxon>Fusobacteriales</taxon>
        <taxon>Fusobacteriaceae</taxon>
        <taxon>Propionigenium</taxon>
    </lineage>
</organism>
<dbReference type="RefSeq" id="WP_281835685.1">
    <property type="nucleotide sequence ID" value="NZ_BSDY01000008.1"/>
</dbReference>
<name>A0A9W6GLT4_9FUSO</name>